<protein>
    <submittedName>
        <fullName evidence="3">Polyisoprenoid-binding protein YceI</fullName>
    </submittedName>
</protein>
<dbReference type="SUPFAM" id="SSF101874">
    <property type="entry name" value="YceI-like"/>
    <property type="match status" value="1"/>
</dbReference>
<dbReference type="Gene3D" id="2.40.128.110">
    <property type="entry name" value="Lipid/polyisoprenoid-binding, YceI-like"/>
    <property type="match status" value="1"/>
</dbReference>
<proteinExistence type="predicted"/>
<dbReference type="Proteomes" id="UP000192678">
    <property type="component" value="Unassembled WGS sequence"/>
</dbReference>
<feature type="chain" id="PRO_5013389020" evidence="1">
    <location>
        <begin position="22"/>
        <end position="197"/>
    </location>
</feature>
<dbReference type="STRING" id="475255.SAMN04488101_103264"/>
<dbReference type="SMART" id="SM00867">
    <property type="entry name" value="YceI"/>
    <property type="match status" value="1"/>
</dbReference>
<dbReference type="Pfam" id="PF04264">
    <property type="entry name" value="YceI"/>
    <property type="match status" value="1"/>
</dbReference>
<name>A0A1W2CAH0_9SPHI</name>
<dbReference type="PANTHER" id="PTHR34406">
    <property type="entry name" value="PROTEIN YCEI"/>
    <property type="match status" value="1"/>
</dbReference>
<dbReference type="InterPro" id="IPR007372">
    <property type="entry name" value="Lipid/polyisoprenoid-bd_YceI"/>
</dbReference>
<sequence>MKLKLTSVVLLLLVITSSAFIAPVLKPVTYKVDVEKSTLTWVGKKLTGSHNGTIDLQSGSLQFNGKKLAGGDFAINMTSIKDADKSARLEGHLKADDFFGTDKFATSTFAIKKVAAGSGNTVNVTGDLTIKGVTNSITFPAAIAWNADGSVTATADKVLVDRTKYGIKYRSKGMFPDVGDKMIYDDFELAIKLVAKK</sequence>
<evidence type="ECO:0000256" key="1">
    <source>
        <dbReference type="SAM" id="SignalP"/>
    </source>
</evidence>
<dbReference type="InterPro" id="IPR036761">
    <property type="entry name" value="TTHA0802/YceI-like_sf"/>
</dbReference>
<evidence type="ECO:0000259" key="2">
    <source>
        <dbReference type="SMART" id="SM00867"/>
    </source>
</evidence>
<dbReference type="EMBL" id="FWYB01000003">
    <property type="protein sequence ID" value="SMC82149.1"/>
    <property type="molecule type" value="Genomic_DNA"/>
</dbReference>
<dbReference type="RefSeq" id="WP_084289034.1">
    <property type="nucleotide sequence ID" value="NZ_FWYB01000003.1"/>
</dbReference>
<keyword evidence="4" id="KW-1185">Reference proteome</keyword>
<feature type="domain" description="Lipid/polyisoprenoid-binding YceI-like" evidence="2">
    <location>
        <begin position="29"/>
        <end position="196"/>
    </location>
</feature>
<feature type="signal peptide" evidence="1">
    <location>
        <begin position="1"/>
        <end position="21"/>
    </location>
</feature>
<accession>A0A1W2CAH0</accession>
<dbReference type="AlphaFoldDB" id="A0A1W2CAH0"/>
<organism evidence="3 4">
    <name type="scientific">Pedobacter nyackensis</name>
    <dbReference type="NCBI Taxonomy" id="475255"/>
    <lineage>
        <taxon>Bacteria</taxon>
        <taxon>Pseudomonadati</taxon>
        <taxon>Bacteroidota</taxon>
        <taxon>Sphingobacteriia</taxon>
        <taxon>Sphingobacteriales</taxon>
        <taxon>Sphingobacteriaceae</taxon>
        <taxon>Pedobacter</taxon>
    </lineage>
</organism>
<dbReference type="OrthoDB" id="951410at2"/>
<keyword evidence="1" id="KW-0732">Signal</keyword>
<evidence type="ECO:0000313" key="4">
    <source>
        <dbReference type="Proteomes" id="UP000192678"/>
    </source>
</evidence>
<gene>
    <name evidence="3" type="ORF">SAMN04488101_103264</name>
</gene>
<dbReference type="PANTHER" id="PTHR34406:SF1">
    <property type="entry name" value="PROTEIN YCEI"/>
    <property type="match status" value="1"/>
</dbReference>
<evidence type="ECO:0000313" key="3">
    <source>
        <dbReference type="EMBL" id="SMC82149.1"/>
    </source>
</evidence>
<reference evidence="3 4" key="1">
    <citation type="submission" date="2017-04" db="EMBL/GenBank/DDBJ databases">
        <authorList>
            <person name="Afonso C.L."/>
            <person name="Miller P.J."/>
            <person name="Scott M.A."/>
            <person name="Spackman E."/>
            <person name="Goraichik I."/>
            <person name="Dimitrov K.M."/>
            <person name="Suarez D.L."/>
            <person name="Swayne D.E."/>
        </authorList>
    </citation>
    <scope>NUCLEOTIDE SEQUENCE [LARGE SCALE GENOMIC DNA]</scope>
    <source>
        <strain evidence="3 4">DSM 19625</strain>
    </source>
</reference>